<proteinExistence type="predicted"/>
<dbReference type="OrthoDB" id="1525013at2"/>
<evidence type="ECO:0000313" key="1">
    <source>
        <dbReference type="EMBL" id="SFH10424.1"/>
    </source>
</evidence>
<gene>
    <name evidence="1" type="ORF">SAMN04489864_10598</name>
</gene>
<protein>
    <recommendedName>
        <fullName evidence="3">DUF2752 domain-containing protein</fullName>
    </recommendedName>
</protein>
<dbReference type="RefSeq" id="WP_090993521.1">
    <property type="nucleotide sequence ID" value="NZ_FOPP01000005.1"/>
</dbReference>
<reference evidence="1 2" key="1">
    <citation type="submission" date="2016-10" db="EMBL/GenBank/DDBJ databases">
        <authorList>
            <person name="de Groot N.N."/>
        </authorList>
    </citation>
    <scope>NUCLEOTIDE SEQUENCE [LARGE SCALE GENOMIC DNA]</scope>
    <source>
        <strain evidence="1 2">DSM 18684</strain>
    </source>
</reference>
<evidence type="ECO:0000313" key="2">
    <source>
        <dbReference type="Proteomes" id="UP000199666"/>
    </source>
</evidence>
<dbReference type="Proteomes" id="UP000199666">
    <property type="component" value="Unassembled WGS sequence"/>
</dbReference>
<dbReference type="InterPro" id="IPR021215">
    <property type="entry name" value="DUF2752"/>
</dbReference>
<dbReference type="AlphaFoldDB" id="A0A1I2XA67"/>
<evidence type="ECO:0008006" key="3">
    <source>
        <dbReference type="Google" id="ProtNLM"/>
    </source>
</evidence>
<organism evidence="1 2">
    <name type="scientific">Pedobacter insulae</name>
    <dbReference type="NCBI Taxonomy" id="414048"/>
    <lineage>
        <taxon>Bacteria</taxon>
        <taxon>Pseudomonadati</taxon>
        <taxon>Bacteroidota</taxon>
        <taxon>Sphingobacteriia</taxon>
        <taxon>Sphingobacteriales</taxon>
        <taxon>Sphingobacteriaceae</taxon>
        <taxon>Pedobacter</taxon>
    </lineage>
</organism>
<dbReference type="EMBL" id="FOPP01000005">
    <property type="protein sequence ID" value="SFH10424.1"/>
    <property type="molecule type" value="Genomic_DNA"/>
</dbReference>
<dbReference type="Pfam" id="PF10825">
    <property type="entry name" value="DUF2752"/>
    <property type="match status" value="1"/>
</dbReference>
<keyword evidence="2" id="KW-1185">Reference proteome</keyword>
<accession>A0A1I2XA67</accession>
<name>A0A1I2XA67_9SPHI</name>
<sequence>MKRFPIELVFWITALVLLANANPHAHHFSLCPLANLGVEWCPGCGLGRSISALFHGEFKESLNFHWFGIPALMVIIYRITKLITIRIKGNLI</sequence>
<dbReference type="STRING" id="414048.SAMN04489864_10598"/>